<evidence type="ECO:0000313" key="4">
    <source>
        <dbReference type="Proteomes" id="UP000519897"/>
    </source>
</evidence>
<accession>A0A7W6PQA1</accession>
<evidence type="ECO:0000256" key="1">
    <source>
        <dbReference type="SAM" id="MobiDB-lite"/>
    </source>
</evidence>
<evidence type="ECO:0000313" key="3">
    <source>
        <dbReference type="EMBL" id="MBB4143293.1"/>
    </source>
</evidence>
<dbReference type="EMBL" id="JACIEC010000001">
    <property type="protein sequence ID" value="MBB4143293.1"/>
    <property type="molecule type" value="Genomic_DNA"/>
</dbReference>
<feature type="chain" id="PRO_5030727856" evidence="2">
    <location>
        <begin position="28"/>
        <end position="425"/>
    </location>
</feature>
<feature type="region of interest" description="Disordered" evidence="1">
    <location>
        <begin position="373"/>
        <end position="400"/>
    </location>
</feature>
<reference evidence="3 4" key="1">
    <citation type="submission" date="2020-08" db="EMBL/GenBank/DDBJ databases">
        <title>Genomic Encyclopedia of Type Strains, Phase IV (KMG-IV): sequencing the most valuable type-strain genomes for metagenomic binning, comparative biology and taxonomic classification.</title>
        <authorList>
            <person name="Goeker M."/>
        </authorList>
    </citation>
    <scope>NUCLEOTIDE SEQUENCE [LARGE SCALE GENOMIC DNA]</scope>
    <source>
        <strain evidence="3 4">DSM 29514</strain>
    </source>
</reference>
<comment type="caution">
    <text evidence="3">The sequence shown here is derived from an EMBL/GenBank/DDBJ whole genome shotgun (WGS) entry which is preliminary data.</text>
</comment>
<feature type="signal peptide" evidence="2">
    <location>
        <begin position="1"/>
        <end position="27"/>
    </location>
</feature>
<keyword evidence="4" id="KW-1185">Reference proteome</keyword>
<proteinExistence type="predicted"/>
<sequence>MNWRARHALSLLAATAIALVLPMDSRAQQSQETLEPYQMLRSLQFVQDTVVMGDHSAGAMQRFMLSTIDKRLRTADMRVFEDPRNVDAALIYAMSGGNPSTLELIVSKDTAGNFDNRVANALRKYLSGRGTMVASGLANMVPEYRDQRIGPYLALVAGNVIIATDQKKALEFYDTARLLAPGTIIEEAALRRSVAVAVEQGLVAKGFGYARQYARRFSHSPYASQFADLFVALVSAHFGEITAEDLDGALEVMADDRAREIYLRLARQATIEGKTELAKLAADKAAERGKSLATSGLSAASLFSNVARMPAGKMQEAVKALDQIPDNELSAEDRALRDAARRIAAEVLKAPSLESLGQDKAETIPNQISAEQTSALPAHDAAGATAKGVQPPAGEAKALDPDFKSYVDKGRSKLSAIDELLKKDK</sequence>
<keyword evidence="2" id="KW-0732">Signal</keyword>
<organism evidence="3 4">
    <name type="scientific">Rhizobium rhizoryzae</name>
    <dbReference type="NCBI Taxonomy" id="451876"/>
    <lineage>
        <taxon>Bacteria</taxon>
        <taxon>Pseudomonadati</taxon>
        <taxon>Pseudomonadota</taxon>
        <taxon>Alphaproteobacteria</taxon>
        <taxon>Hyphomicrobiales</taxon>
        <taxon>Rhizobiaceae</taxon>
        <taxon>Rhizobium/Agrobacterium group</taxon>
        <taxon>Rhizobium</taxon>
    </lineage>
</organism>
<protein>
    <submittedName>
        <fullName evidence="3">Chemotaxis protein MotC</fullName>
    </submittedName>
</protein>
<name>A0A7W6PQA1_9HYPH</name>
<gene>
    <name evidence="3" type="ORF">GGQ72_001792</name>
</gene>
<dbReference type="NCBIfam" id="NF009442">
    <property type="entry name" value="PRK12798.1-4"/>
    <property type="match status" value="1"/>
</dbReference>
<dbReference type="AlphaFoldDB" id="A0A7W6PQA1"/>
<dbReference type="RefSeq" id="WP_062555364.1">
    <property type="nucleotide sequence ID" value="NZ_CP049250.1"/>
</dbReference>
<dbReference type="Proteomes" id="UP000519897">
    <property type="component" value="Unassembled WGS sequence"/>
</dbReference>
<evidence type="ECO:0000256" key="2">
    <source>
        <dbReference type="SAM" id="SignalP"/>
    </source>
</evidence>